<proteinExistence type="predicted"/>
<evidence type="ECO:0000313" key="3">
    <source>
        <dbReference type="Proteomes" id="UP000177870"/>
    </source>
</evidence>
<dbReference type="InterPro" id="IPR018962">
    <property type="entry name" value="DUF1995"/>
</dbReference>
<reference evidence="3" key="1">
    <citation type="submission" date="2016-10" db="EMBL/GenBank/DDBJ databases">
        <title>Comparative genomics uncovers the prolific and rare metabolic potential of the cyanobacterial genus Moorea.</title>
        <authorList>
            <person name="Leao T."/>
            <person name="Castelao G."/>
            <person name="Korobeynikov A."/>
            <person name="Monroe E.A."/>
            <person name="Podell S."/>
            <person name="Glukhov E."/>
            <person name="Allen E."/>
            <person name="Gerwick W.H."/>
            <person name="Gerwick L."/>
        </authorList>
    </citation>
    <scope>NUCLEOTIDE SEQUENCE [LARGE SCALE GENOMIC DNA]</scope>
    <source>
        <strain evidence="3">PAL-8-15-08-1</strain>
    </source>
</reference>
<dbReference type="InterPro" id="IPR053021">
    <property type="entry name" value="Chloroplast_ADK"/>
</dbReference>
<organism evidence="2 3">
    <name type="scientific">Moorena producens PAL-8-15-08-1</name>
    <dbReference type="NCBI Taxonomy" id="1458985"/>
    <lineage>
        <taxon>Bacteria</taxon>
        <taxon>Bacillati</taxon>
        <taxon>Cyanobacteriota</taxon>
        <taxon>Cyanophyceae</taxon>
        <taxon>Coleofasciculales</taxon>
        <taxon>Coleofasciculaceae</taxon>
        <taxon>Moorena</taxon>
    </lineage>
</organism>
<dbReference type="KEGG" id="mpro:BJP34_08255"/>
<protein>
    <recommendedName>
        <fullName evidence="1">DUF1995 domain-containing protein</fullName>
    </recommendedName>
</protein>
<dbReference type="Pfam" id="PF09353">
    <property type="entry name" value="DUF1995"/>
    <property type="match status" value="1"/>
</dbReference>
<feature type="domain" description="DUF1995" evidence="1">
    <location>
        <begin position="5"/>
        <end position="209"/>
    </location>
</feature>
<dbReference type="OrthoDB" id="482920at2"/>
<dbReference type="PANTHER" id="PTHR35509">
    <property type="entry name" value="DOMAIN PROTEIN, PUTATIVE (DUF1995)-RELATED"/>
    <property type="match status" value="1"/>
</dbReference>
<name>A0A1D8TP60_9CYAN</name>
<dbReference type="AlphaFoldDB" id="A0A1D8TP60"/>
<evidence type="ECO:0000259" key="1">
    <source>
        <dbReference type="Pfam" id="PF09353"/>
    </source>
</evidence>
<dbReference type="STRING" id="1458985.BJP34_08255"/>
<accession>A0A1D8TP60</accession>
<evidence type="ECO:0000313" key="2">
    <source>
        <dbReference type="EMBL" id="AOW99448.1"/>
    </source>
</evidence>
<dbReference type="RefSeq" id="WP_070391931.1">
    <property type="nucleotide sequence ID" value="NZ_CP017599.1"/>
</dbReference>
<dbReference type="EMBL" id="CP017599">
    <property type="protein sequence ID" value="AOW99448.1"/>
    <property type="molecule type" value="Genomic_DNA"/>
</dbReference>
<dbReference type="PANTHER" id="PTHR35509:SF1">
    <property type="entry name" value="DOMAIN PROTEIN, PUTATIVE (DUF1995)-RELATED"/>
    <property type="match status" value="1"/>
</dbReference>
<dbReference type="Proteomes" id="UP000177870">
    <property type="component" value="Chromosome"/>
</dbReference>
<sequence length="251" mass="27786">MSELPLTLEDAIAQAKEATKAALDDGQTRVQVELVFPEIALQAQSIAQAFIPIFEQYGSGLKIFFPDTGASALALRDWGEVPFKITDVGTSRSPAETRIDDDDQVFLLVGPSAVEVGQVEKICNLAGDRPCVILNPQLEDVSIVGIGYAARQLRDRFLKTLQSCYYLRPFPGGALWRCYPSVWQVWLEIDDEYQLVTEETSKPTTEAIEQIILKANLVNTTSPEDAQNIPSAQKKQSFFSGIQKFLNALSR</sequence>
<gene>
    <name evidence="2" type="ORF">BJP34_08255</name>
</gene>